<protein>
    <submittedName>
        <fullName evidence="1">Uncharacterized protein</fullName>
    </submittedName>
</protein>
<dbReference type="GeneID" id="14011531"/>
<organism evidence="1 2">
    <name type="scientific">Bacillus phage BCD7</name>
    <dbReference type="NCBI Taxonomy" id="1136534"/>
    <lineage>
        <taxon>Viruses</taxon>
        <taxon>Duplodnaviria</taxon>
        <taxon>Heunggongvirae</taxon>
        <taxon>Uroviricota</taxon>
        <taxon>Caudoviricetes</taxon>
        <taxon>Becedseptimavirus</taxon>
        <taxon>Becedseptimavirus BCD7</taxon>
    </lineage>
</organism>
<dbReference type="KEGG" id="vg:14011531"/>
<dbReference type="EMBL" id="JN712910">
    <property type="protein sequence ID" value="AEZ50459.1"/>
    <property type="molecule type" value="Genomic_DNA"/>
</dbReference>
<dbReference type="RefSeq" id="YP_007005863.1">
    <property type="nucleotide sequence ID" value="NC_019515.1"/>
</dbReference>
<evidence type="ECO:0000313" key="2">
    <source>
        <dbReference type="Proteomes" id="UP000006298"/>
    </source>
</evidence>
<sequence>MSKVTLQTRAVGATKVRDEEFTHYRNVSGTLIPVPKSATHADLVAMAELTVEYFNRTLRPGEEPRLVHGVIVDAGEKKPVEIYEEFDYTVPGVDVSMHDEGSFN</sequence>
<proteinExistence type="predicted"/>
<evidence type="ECO:0000313" key="1">
    <source>
        <dbReference type="EMBL" id="AEZ50459.1"/>
    </source>
</evidence>
<keyword evidence="2" id="KW-1185">Reference proteome</keyword>
<gene>
    <name evidence="1" type="ORF">BCD7_0012</name>
</gene>
<reference evidence="1 2" key="1">
    <citation type="submission" date="2011-09" db="EMBL/GenBank/DDBJ databases">
        <title>Complete Genome Sequence of Bacillus cereus Bacteriophage BCD7.</title>
        <authorList>
            <person name="Lee J.-H."/>
            <person name="Shin H."/>
            <person name="Son B."/>
            <person name="Ryu S."/>
        </authorList>
    </citation>
    <scope>NUCLEOTIDE SEQUENCE [LARGE SCALE GENOMIC DNA]</scope>
</reference>
<dbReference type="Proteomes" id="UP000006298">
    <property type="component" value="Segment"/>
</dbReference>
<accession>J9PV54</accession>
<name>J9PV54_9CAUD</name>